<reference evidence="1 2" key="1">
    <citation type="journal article" date="2018" name="PLoS Genet.">
        <title>Population sequencing reveals clonal diversity and ancestral inbreeding in the grapevine cultivar Chardonnay.</title>
        <authorList>
            <person name="Roach M.J."/>
            <person name="Johnson D.L."/>
            <person name="Bohlmann J."/>
            <person name="van Vuuren H.J."/>
            <person name="Jones S.J."/>
            <person name="Pretorius I.S."/>
            <person name="Schmidt S.A."/>
            <person name="Borneman A.R."/>
        </authorList>
    </citation>
    <scope>NUCLEOTIDE SEQUENCE [LARGE SCALE GENOMIC DNA]</scope>
    <source>
        <strain evidence="2">cv. Chardonnay</strain>
        <tissue evidence="1">Leaf</tissue>
    </source>
</reference>
<comment type="caution">
    <text evidence="1">The sequence shown here is derived from an EMBL/GenBank/DDBJ whole genome shotgun (WGS) entry which is preliminary data.</text>
</comment>
<evidence type="ECO:0000313" key="1">
    <source>
        <dbReference type="EMBL" id="RVX14520.1"/>
    </source>
</evidence>
<gene>
    <name evidence="1" type="ORF">CK203_017322</name>
</gene>
<name>A0A438JZZ7_VITVI</name>
<proteinExistence type="predicted"/>
<dbReference type="Proteomes" id="UP000288805">
    <property type="component" value="Unassembled WGS sequence"/>
</dbReference>
<dbReference type="EMBL" id="QGNW01000021">
    <property type="protein sequence ID" value="RVX14520.1"/>
    <property type="molecule type" value="Genomic_DNA"/>
</dbReference>
<organism evidence="1 2">
    <name type="scientific">Vitis vinifera</name>
    <name type="common">Grape</name>
    <dbReference type="NCBI Taxonomy" id="29760"/>
    <lineage>
        <taxon>Eukaryota</taxon>
        <taxon>Viridiplantae</taxon>
        <taxon>Streptophyta</taxon>
        <taxon>Embryophyta</taxon>
        <taxon>Tracheophyta</taxon>
        <taxon>Spermatophyta</taxon>
        <taxon>Magnoliopsida</taxon>
        <taxon>eudicotyledons</taxon>
        <taxon>Gunneridae</taxon>
        <taxon>Pentapetalae</taxon>
        <taxon>rosids</taxon>
        <taxon>Vitales</taxon>
        <taxon>Vitaceae</taxon>
        <taxon>Viteae</taxon>
        <taxon>Vitis</taxon>
    </lineage>
</organism>
<protein>
    <submittedName>
        <fullName evidence="1">Uncharacterized protein</fullName>
    </submittedName>
</protein>
<accession>A0A438JZZ7</accession>
<sequence>MTPSGLGTPGNDARGHYLSQLTIGLKYKMKLRPIAPMGECHHGLHHRLPKSEDNGSIIVVVDRLEGFFPILGKVNKVSYKVELPPRLKIHLVFHEKRCASCYRVLSEVEGNTESEASWELANALWQFQEQIEQFRAEDATRTSVA</sequence>
<dbReference type="AlphaFoldDB" id="A0A438JZZ7"/>
<evidence type="ECO:0000313" key="2">
    <source>
        <dbReference type="Proteomes" id="UP000288805"/>
    </source>
</evidence>